<proteinExistence type="predicted"/>
<dbReference type="AlphaFoldDB" id="U3P8X4"/>
<evidence type="ECO:0000313" key="3">
    <source>
        <dbReference type="Proteomes" id="UP000016743"/>
    </source>
</evidence>
<dbReference type="EMBL" id="CP006734">
    <property type="protein sequence ID" value="AGW41939.1"/>
    <property type="molecule type" value="Genomic_DNA"/>
</dbReference>
<dbReference type="KEGG" id="lxy:O159_19210"/>
<organism evidence="2 3">
    <name type="scientific">Leifsonia xyli subsp. cynodontis DSM 46306</name>
    <dbReference type="NCBI Taxonomy" id="1389489"/>
    <lineage>
        <taxon>Bacteria</taxon>
        <taxon>Bacillati</taxon>
        <taxon>Actinomycetota</taxon>
        <taxon>Actinomycetes</taxon>
        <taxon>Micrococcales</taxon>
        <taxon>Microbacteriaceae</taxon>
        <taxon>Leifsonia</taxon>
    </lineage>
</organism>
<evidence type="ECO:0000256" key="1">
    <source>
        <dbReference type="SAM" id="MobiDB-lite"/>
    </source>
</evidence>
<keyword evidence="3" id="KW-1185">Reference proteome</keyword>
<name>U3P8X4_LEIXC</name>
<protein>
    <submittedName>
        <fullName evidence="2">Uncharacterized protein</fullName>
    </submittedName>
</protein>
<reference evidence="2 3" key="1">
    <citation type="journal article" date="2013" name="Genome Announc.">
        <title>Complete Genome Sequence of Leifsonia xyli subsp. cynodontis Strain DSM46306, a Gram-Positive Bacterial Pathogen of Grasses.</title>
        <authorList>
            <person name="Monteiro-Vitorello C.B."/>
            <person name="Zerillo M.M."/>
            <person name="Van Sluys M.A."/>
            <person name="Camargo L.E."/>
            <person name="Kitajima J.P."/>
        </authorList>
    </citation>
    <scope>NUCLEOTIDE SEQUENCE [LARGE SCALE GENOMIC DNA]</scope>
    <source>
        <strain evidence="2 3">DSM 46306</strain>
    </source>
</reference>
<dbReference type="HOGENOM" id="CLU_1538207_0_0_11"/>
<feature type="region of interest" description="Disordered" evidence="1">
    <location>
        <begin position="1"/>
        <end position="24"/>
    </location>
</feature>
<sequence>MAASYCVTMPPSGSSTATPCQGGDERPRVGHAGGILSWLRVDCAADCIEEIRPDEVYLPELVHQDGVLKRGPFGAELHDGVSLGEESFEVDFSVLPTLVELDQGGGDRCSLCSLAQRSDEIVLLGDPARFPSDSDLVPGLGIHRVEVPFPSRHQVLHVDSADLASGAEQLDLCL</sequence>
<accession>U3P8X4</accession>
<evidence type="ECO:0000313" key="2">
    <source>
        <dbReference type="EMBL" id="AGW41939.1"/>
    </source>
</evidence>
<dbReference type="Proteomes" id="UP000016743">
    <property type="component" value="Chromosome"/>
</dbReference>
<gene>
    <name evidence="2" type="ORF">O159_19210</name>
</gene>